<gene>
    <name evidence="2" type="ORF">SELMODRAFT_410302</name>
</gene>
<evidence type="ECO:0000313" key="2">
    <source>
        <dbReference type="EMBL" id="EFJ29629.1"/>
    </source>
</evidence>
<dbReference type="EMBL" id="GL377577">
    <property type="protein sequence ID" value="EFJ29629.1"/>
    <property type="molecule type" value="Genomic_DNA"/>
</dbReference>
<reference evidence="2 3" key="1">
    <citation type="journal article" date="2011" name="Science">
        <title>The Selaginella genome identifies genetic changes associated with the evolution of vascular plants.</title>
        <authorList>
            <person name="Banks J.A."/>
            <person name="Nishiyama T."/>
            <person name="Hasebe M."/>
            <person name="Bowman J.L."/>
            <person name="Gribskov M."/>
            <person name="dePamphilis C."/>
            <person name="Albert V.A."/>
            <person name="Aono N."/>
            <person name="Aoyama T."/>
            <person name="Ambrose B.A."/>
            <person name="Ashton N.W."/>
            <person name="Axtell M.J."/>
            <person name="Barker E."/>
            <person name="Barker M.S."/>
            <person name="Bennetzen J.L."/>
            <person name="Bonawitz N.D."/>
            <person name="Chapple C."/>
            <person name="Cheng C."/>
            <person name="Correa L.G."/>
            <person name="Dacre M."/>
            <person name="DeBarry J."/>
            <person name="Dreyer I."/>
            <person name="Elias M."/>
            <person name="Engstrom E.M."/>
            <person name="Estelle M."/>
            <person name="Feng L."/>
            <person name="Finet C."/>
            <person name="Floyd S.K."/>
            <person name="Frommer W.B."/>
            <person name="Fujita T."/>
            <person name="Gramzow L."/>
            <person name="Gutensohn M."/>
            <person name="Harholt J."/>
            <person name="Hattori M."/>
            <person name="Heyl A."/>
            <person name="Hirai T."/>
            <person name="Hiwatashi Y."/>
            <person name="Ishikawa M."/>
            <person name="Iwata M."/>
            <person name="Karol K.G."/>
            <person name="Koehler B."/>
            <person name="Kolukisaoglu U."/>
            <person name="Kubo M."/>
            <person name="Kurata T."/>
            <person name="Lalonde S."/>
            <person name="Li K."/>
            <person name="Li Y."/>
            <person name="Litt A."/>
            <person name="Lyons E."/>
            <person name="Manning G."/>
            <person name="Maruyama T."/>
            <person name="Michael T.P."/>
            <person name="Mikami K."/>
            <person name="Miyazaki S."/>
            <person name="Morinaga S."/>
            <person name="Murata T."/>
            <person name="Mueller-Roeber B."/>
            <person name="Nelson D.R."/>
            <person name="Obara M."/>
            <person name="Oguri Y."/>
            <person name="Olmstead R.G."/>
            <person name="Onodera N."/>
            <person name="Petersen B.L."/>
            <person name="Pils B."/>
            <person name="Prigge M."/>
            <person name="Rensing S.A."/>
            <person name="Riano-Pachon D.M."/>
            <person name="Roberts A.W."/>
            <person name="Sato Y."/>
            <person name="Scheller H.V."/>
            <person name="Schulz B."/>
            <person name="Schulz C."/>
            <person name="Shakirov E.V."/>
            <person name="Shibagaki N."/>
            <person name="Shinohara N."/>
            <person name="Shippen D.E."/>
            <person name="Soerensen I."/>
            <person name="Sotooka R."/>
            <person name="Sugimoto N."/>
            <person name="Sugita M."/>
            <person name="Sumikawa N."/>
            <person name="Tanurdzic M."/>
            <person name="Theissen G."/>
            <person name="Ulvskov P."/>
            <person name="Wakazuki S."/>
            <person name="Weng J.K."/>
            <person name="Willats W.W."/>
            <person name="Wipf D."/>
            <person name="Wolf P.G."/>
            <person name="Yang L."/>
            <person name="Zimmer A.D."/>
            <person name="Zhu Q."/>
            <person name="Mitros T."/>
            <person name="Hellsten U."/>
            <person name="Loque D."/>
            <person name="Otillar R."/>
            <person name="Salamov A."/>
            <person name="Schmutz J."/>
            <person name="Shapiro H."/>
            <person name="Lindquist E."/>
            <person name="Lucas S."/>
            <person name="Rokhsar D."/>
            <person name="Grigoriev I.V."/>
        </authorList>
    </citation>
    <scope>NUCLEOTIDE SEQUENCE [LARGE SCALE GENOMIC DNA]</scope>
</reference>
<dbReference type="KEGG" id="smo:SELMODRAFT_410302"/>
<dbReference type="HOGENOM" id="CLU_2113133_0_0_1"/>
<keyword evidence="3" id="KW-1185">Reference proteome</keyword>
<dbReference type="Gramene" id="EFJ29629">
    <property type="protein sequence ID" value="EFJ29629"/>
    <property type="gene ID" value="SELMODRAFT_410302"/>
</dbReference>
<dbReference type="InParanoid" id="D8REB5"/>
<evidence type="ECO:0000313" key="3">
    <source>
        <dbReference type="Proteomes" id="UP000001514"/>
    </source>
</evidence>
<sequence length="115" mass="12981">MAPRQSANKPDTLIFQERREYQLDPTAPLNSKSGWEIVKAFNLVIAAHLMMEVNDAFRCSQVSHLCLFASLLVYCLHSNGRSMPHCKLWLRGPIKDGSGSRDYPDEFNAPSQLMA</sequence>
<accession>D8REB5</accession>
<proteinExistence type="predicted"/>
<name>D8REB5_SELML</name>
<feature type="region of interest" description="Disordered" evidence="1">
    <location>
        <begin position="95"/>
        <end position="115"/>
    </location>
</feature>
<organism evidence="3">
    <name type="scientific">Selaginella moellendorffii</name>
    <name type="common">Spikemoss</name>
    <dbReference type="NCBI Taxonomy" id="88036"/>
    <lineage>
        <taxon>Eukaryota</taxon>
        <taxon>Viridiplantae</taxon>
        <taxon>Streptophyta</taxon>
        <taxon>Embryophyta</taxon>
        <taxon>Tracheophyta</taxon>
        <taxon>Lycopodiopsida</taxon>
        <taxon>Selaginellales</taxon>
        <taxon>Selaginellaceae</taxon>
        <taxon>Selaginella</taxon>
    </lineage>
</organism>
<dbReference type="AlphaFoldDB" id="D8REB5"/>
<evidence type="ECO:0000256" key="1">
    <source>
        <dbReference type="SAM" id="MobiDB-lite"/>
    </source>
</evidence>
<dbReference type="Proteomes" id="UP000001514">
    <property type="component" value="Unassembled WGS sequence"/>
</dbReference>
<protein>
    <submittedName>
        <fullName evidence="2">Uncharacterized protein</fullName>
    </submittedName>
</protein>